<dbReference type="EMBL" id="LT629787">
    <property type="protein sequence ID" value="SDU01401.1"/>
    <property type="molecule type" value="Genomic_DNA"/>
</dbReference>
<dbReference type="GO" id="GO:0008652">
    <property type="term" value="P:amino acid biosynthetic process"/>
    <property type="evidence" value="ECO:0007669"/>
    <property type="project" value="InterPro"/>
</dbReference>
<dbReference type="Proteomes" id="UP000243924">
    <property type="component" value="Chromosome I"/>
</dbReference>
<proteinExistence type="inferred from homology"/>
<keyword evidence="4" id="KW-1185">Reference proteome</keyword>
<protein>
    <submittedName>
        <fullName evidence="3">Aspartate semialdehyde dehydrogenase</fullName>
    </submittedName>
</protein>
<evidence type="ECO:0000313" key="3">
    <source>
        <dbReference type="EMBL" id="SDU01401.1"/>
    </source>
</evidence>
<dbReference type="PIRSF" id="PIRSF000148">
    <property type="entry name" value="ASA_dh"/>
    <property type="match status" value="1"/>
</dbReference>
<dbReference type="Pfam" id="PF01118">
    <property type="entry name" value="Semialdhyde_dh"/>
    <property type="match status" value="1"/>
</dbReference>
<dbReference type="GO" id="GO:0051287">
    <property type="term" value="F:NAD binding"/>
    <property type="evidence" value="ECO:0007669"/>
    <property type="project" value="InterPro"/>
</dbReference>
<dbReference type="AlphaFoldDB" id="A0A1H2F231"/>
<dbReference type="GO" id="GO:0046983">
    <property type="term" value="F:protein dimerization activity"/>
    <property type="evidence" value="ECO:0007669"/>
    <property type="project" value="InterPro"/>
</dbReference>
<evidence type="ECO:0000259" key="2">
    <source>
        <dbReference type="SMART" id="SM00859"/>
    </source>
</evidence>
<dbReference type="SUPFAM" id="SSF51735">
    <property type="entry name" value="NAD(P)-binding Rossmann-fold domains"/>
    <property type="match status" value="1"/>
</dbReference>
<dbReference type="PANTHER" id="PTHR46278:SF2">
    <property type="entry name" value="ASPARTATE-SEMIALDEHYDE DEHYDROGENASE"/>
    <property type="match status" value="1"/>
</dbReference>
<dbReference type="SMART" id="SM00859">
    <property type="entry name" value="Semialdhyde_dh"/>
    <property type="match status" value="1"/>
</dbReference>
<dbReference type="InterPro" id="IPR012280">
    <property type="entry name" value="Semialdhyde_DH_dimer_dom"/>
</dbReference>
<reference evidence="4" key="1">
    <citation type="submission" date="2016-10" db="EMBL/GenBank/DDBJ databases">
        <authorList>
            <person name="Varghese N."/>
            <person name="Submissions S."/>
        </authorList>
    </citation>
    <scope>NUCLEOTIDE SEQUENCE [LARGE SCALE GENOMIC DNA]</scope>
    <source>
        <strain evidence="4">CECT 8338</strain>
    </source>
</reference>
<dbReference type="OrthoDB" id="9805684at2"/>
<accession>A0A1H2F231</accession>
<dbReference type="Gene3D" id="3.30.360.10">
    <property type="entry name" value="Dihydrodipicolinate Reductase, domain 2"/>
    <property type="match status" value="1"/>
</dbReference>
<evidence type="ECO:0000313" key="4">
    <source>
        <dbReference type="Proteomes" id="UP000243924"/>
    </source>
</evidence>
<dbReference type="Pfam" id="PF02774">
    <property type="entry name" value="Semialdhyde_dhC"/>
    <property type="match status" value="1"/>
</dbReference>
<sequence>MATSAAWAIVGVNSMVGENLVALLDEHSFGYSELALFETAEDAGGRLLIAGESRRVEPLEKADFSRYAVVIFATEAAVSAEWAPRAVAAGCWVIDTSEQWQDDTQVPMLVADVNAASVLAGLPRGLLVSPDSQVVQAALVLQPLLGKGLRAATISTYQSLSTQGRSALEAMALQTGKLLNGQPVEGGSFEKQAAFNLLPRIGAAQDDGSSAAEARLVSGLRRVLPLTEVPLSVTAVLVPVFYGSGHSLQLELEQPVDRKALASLLRKGPAIKILDKPAAGGFPTPVTEAAGDEHLWVGRIRQDSIDPKRVSLWSVADNLRVGVARNTLQVAELLIKDYL</sequence>
<dbReference type="CDD" id="cd17894">
    <property type="entry name" value="ASADH_USG1_N"/>
    <property type="match status" value="1"/>
</dbReference>
<dbReference type="STRING" id="1434072.SAMN05216210_1226"/>
<dbReference type="SUPFAM" id="SSF55347">
    <property type="entry name" value="Glyceraldehyde-3-phosphate dehydrogenase-like, C-terminal domain"/>
    <property type="match status" value="1"/>
</dbReference>
<feature type="domain" description="Semialdehyde dehydrogenase NAD-binding" evidence="2">
    <location>
        <begin position="8"/>
        <end position="121"/>
    </location>
</feature>
<dbReference type="GO" id="GO:0016620">
    <property type="term" value="F:oxidoreductase activity, acting on the aldehyde or oxo group of donors, NAD or NADP as acceptor"/>
    <property type="evidence" value="ECO:0007669"/>
    <property type="project" value="InterPro"/>
</dbReference>
<dbReference type="InterPro" id="IPR000534">
    <property type="entry name" value="Semialdehyde_DH_NAD-bd"/>
</dbReference>
<evidence type="ECO:0000256" key="1">
    <source>
        <dbReference type="ARBA" id="ARBA00010584"/>
    </source>
</evidence>
<gene>
    <name evidence="3" type="ORF">SAMN05216210_1226</name>
</gene>
<name>A0A1H2F231_9GAMM</name>
<organism evidence="3 4">
    <name type="scientific">Halopseudomonas salegens</name>
    <dbReference type="NCBI Taxonomy" id="1434072"/>
    <lineage>
        <taxon>Bacteria</taxon>
        <taxon>Pseudomonadati</taxon>
        <taxon>Pseudomonadota</taxon>
        <taxon>Gammaproteobacteria</taxon>
        <taxon>Pseudomonadales</taxon>
        <taxon>Pseudomonadaceae</taxon>
        <taxon>Halopseudomonas</taxon>
    </lineage>
</organism>
<dbReference type="RefSeq" id="WP_092385142.1">
    <property type="nucleotide sequence ID" value="NZ_LT629787.1"/>
</dbReference>
<dbReference type="InterPro" id="IPR036291">
    <property type="entry name" value="NAD(P)-bd_dom_sf"/>
</dbReference>
<dbReference type="NCBIfam" id="NF011456">
    <property type="entry name" value="PRK14874.1"/>
    <property type="match status" value="1"/>
</dbReference>
<comment type="similarity">
    <text evidence="1">Belongs to the aspartate-semialdehyde dehydrogenase family.</text>
</comment>
<dbReference type="Gene3D" id="3.40.50.720">
    <property type="entry name" value="NAD(P)-binding Rossmann-like Domain"/>
    <property type="match status" value="1"/>
</dbReference>
<dbReference type="PANTHER" id="PTHR46278">
    <property type="entry name" value="DEHYDROGENASE, PUTATIVE-RELATED"/>
    <property type="match status" value="1"/>
</dbReference>